<dbReference type="PANTHER" id="PTHR12639">
    <property type="entry name" value="VITAMIN K-DEPENDENT GAMMA-CARBOXYLASE"/>
    <property type="match status" value="1"/>
</dbReference>
<sequence>MIGFELHELKSWNKFVKLMFTPKDGSSLAVIRILFGALMLIDIIDERGFSFADIFWGDPDECRFPLFNWLKPLPLEWMCMAYLIMWIGAFGIMLGAHFHESCLAFCIPYWYIFLLEKTRWNNHSYLFGILSIFFFFSDAHQVWSIDRRYGRVNKCQSVPLWNYGLFRFQLFLLYFIAGLKKIDSDWLGGYSMSSLSNHWIFSPMRIFLTPEQVDLWIIHVFGFLLDLTVGFWLLFDSTRTVAMFFLTSFHLMNSQIFDIGMFPFVCLITMPIFCHANWPRKIINKMYSLKEMCGQSIKSKCDFNNTCDKNCTCGAIRSSIKMKHHLTVTFILLHAIIQVFLPYSHFLTKGYNNWTNGIYGYSWDMMVHSWEPLITVVKVADNDNGKEFYIDPRAWIHTTGWNNHADMVVQYAHCINKNVRNIKPELRNISIYIDVIVSLNGRVQQRLFDPRVDLLQVRWSPFEPVTWVLPLLKQFSPFRKTIQELSRDVYSWSNHSEAIFVADFPGFHIKNSLPDTFENVTLNLFEGEVILELENIENISLEAGKSAKIPSQEAFHYVHTVSPTPSLFMYSYIRKTDALSSNESEKQTQILQGIRRHIHGFFKSLELVNQAFLKIFYSVPMLRRVNIIEPLVV</sequence>
<comment type="subcellular location">
    <subcellularLocation>
        <location evidence="1">Endomembrane system</location>
        <topology evidence="1">Multi-pass membrane protein</topology>
    </subcellularLocation>
</comment>
<feature type="transmembrane region" description="Helical" evidence="7">
    <location>
        <begin position="81"/>
        <end position="111"/>
    </location>
</feature>
<evidence type="ECO:0000256" key="4">
    <source>
        <dbReference type="ARBA" id="ARBA00023136"/>
    </source>
</evidence>
<feature type="domain" description="HTTM-like" evidence="8">
    <location>
        <begin position="20"/>
        <end position="278"/>
    </location>
</feature>
<keyword evidence="3 7" id="KW-1133">Transmembrane helix</keyword>
<keyword evidence="2 7" id="KW-0812">Transmembrane</keyword>
<keyword evidence="6" id="KW-0456">Lyase</keyword>
<gene>
    <name evidence="9" type="ORF">AAG570_009136</name>
</gene>
<dbReference type="PANTHER" id="PTHR12639:SF6">
    <property type="entry name" value="VITAMIN K-DEPENDENT GAMMA-CARBOXYLASE"/>
    <property type="match status" value="1"/>
</dbReference>
<dbReference type="InterPro" id="IPR053934">
    <property type="entry name" value="HTTM_dom"/>
</dbReference>
<feature type="transmembrane region" description="Helical" evidence="7">
    <location>
        <begin position="215"/>
        <end position="235"/>
    </location>
</feature>
<dbReference type="GO" id="GO:0012505">
    <property type="term" value="C:endomembrane system"/>
    <property type="evidence" value="ECO:0007669"/>
    <property type="project" value="UniProtKB-SubCell"/>
</dbReference>
<evidence type="ECO:0000256" key="6">
    <source>
        <dbReference type="ARBA" id="ARBA00023239"/>
    </source>
</evidence>
<evidence type="ECO:0000256" key="5">
    <source>
        <dbReference type="ARBA" id="ARBA00023157"/>
    </source>
</evidence>
<evidence type="ECO:0000313" key="9">
    <source>
        <dbReference type="EMBL" id="KAL1139075.1"/>
    </source>
</evidence>
<feature type="transmembrane region" description="Helical" evidence="7">
    <location>
        <begin position="160"/>
        <end position="177"/>
    </location>
</feature>
<evidence type="ECO:0000259" key="8">
    <source>
        <dbReference type="SMART" id="SM00752"/>
    </source>
</evidence>
<organism evidence="9 10">
    <name type="scientific">Ranatra chinensis</name>
    <dbReference type="NCBI Taxonomy" id="642074"/>
    <lineage>
        <taxon>Eukaryota</taxon>
        <taxon>Metazoa</taxon>
        <taxon>Ecdysozoa</taxon>
        <taxon>Arthropoda</taxon>
        <taxon>Hexapoda</taxon>
        <taxon>Insecta</taxon>
        <taxon>Pterygota</taxon>
        <taxon>Neoptera</taxon>
        <taxon>Paraneoptera</taxon>
        <taxon>Hemiptera</taxon>
        <taxon>Heteroptera</taxon>
        <taxon>Panheteroptera</taxon>
        <taxon>Nepomorpha</taxon>
        <taxon>Nepidae</taxon>
        <taxon>Ranatrinae</taxon>
        <taxon>Ranatra</taxon>
    </lineage>
</organism>
<dbReference type="SMART" id="SM00752">
    <property type="entry name" value="HTTM"/>
    <property type="match status" value="1"/>
</dbReference>
<dbReference type="Proteomes" id="UP001558652">
    <property type="component" value="Unassembled WGS sequence"/>
</dbReference>
<protein>
    <recommendedName>
        <fullName evidence="8">HTTM-like domain-containing protein</fullName>
    </recommendedName>
</protein>
<keyword evidence="10" id="KW-1185">Reference proteome</keyword>
<evidence type="ECO:0000313" key="10">
    <source>
        <dbReference type="Proteomes" id="UP001558652"/>
    </source>
</evidence>
<dbReference type="InterPro" id="IPR007782">
    <property type="entry name" value="VKG_COase"/>
</dbReference>
<dbReference type="Pfam" id="PF05090">
    <property type="entry name" value="HTTM"/>
    <property type="match status" value="1"/>
</dbReference>
<accession>A0ABD0YT85</accession>
<keyword evidence="4 7" id="KW-0472">Membrane</keyword>
<dbReference type="InterPro" id="IPR053935">
    <property type="entry name" value="VKGC_lumenal_dom"/>
</dbReference>
<proteinExistence type="predicted"/>
<keyword evidence="5" id="KW-1015">Disulfide bond</keyword>
<evidence type="ECO:0000256" key="1">
    <source>
        <dbReference type="ARBA" id="ARBA00004127"/>
    </source>
</evidence>
<dbReference type="Pfam" id="PF22777">
    <property type="entry name" value="VKGC_lumenal_dom"/>
    <property type="match status" value="1"/>
</dbReference>
<evidence type="ECO:0000256" key="3">
    <source>
        <dbReference type="ARBA" id="ARBA00022989"/>
    </source>
</evidence>
<feature type="transmembrane region" description="Helical" evidence="7">
    <location>
        <begin position="255"/>
        <end position="278"/>
    </location>
</feature>
<feature type="transmembrane region" description="Helical" evidence="7">
    <location>
        <begin position="326"/>
        <end position="343"/>
    </location>
</feature>
<dbReference type="GO" id="GO:0016829">
    <property type="term" value="F:lyase activity"/>
    <property type="evidence" value="ECO:0007669"/>
    <property type="project" value="UniProtKB-KW"/>
</dbReference>
<evidence type="ECO:0000256" key="2">
    <source>
        <dbReference type="ARBA" id="ARBA00022692"/>
    </source>
</evidence>
<dbReference type="AlphaFoldDB" id="A0ABD0YT85"/>
<feature type="transmembrane region" description="Helical" evidence="7">
    <location>
        <begin position="123"/>
        <end position="139"/>
    </location>
</feature>
<reference evidence="9 10" key="1">
    <citation type="submission" date="2024-07" db="EMBL/GenBank/DDBJ databases">
        <title>Chromosome-level genome assembly of the water stick insect Ranatra chinensis (Heteroptera: Nepidae).</title>
        <authorList>
            <person name="Liu X."/>
        </authorList>
    </citation>
    <scope>NUCLEOTIDE SEQUENCE [LARGE SCALE GENOMIC DNA]</scope>
    <source>
        <strain evidence="9">Cailab_2021Rc</strain>
        <tissue evidence="9">Muscle</tissue>
    </source>
</reference>
<feature type="transmembrane region" description="Helical" evidence="7">
    <location>
        <begin position="25"/>
        <end position="44"/>
    </location>
</feature>
<comment type="caution">
    <text evidence="9">The sequence shown here is derived from an EMBL/GenBank/DDBJ whole genome shotgun (WGS) entry which is preliminary data.</text>
</comment>
<dbReference type="EMBL" id="JBFDAA010000003">
    <property type="protein sequence ID" value="KAL1139075.1"/>
    <property type="molecule type" value="Genomic_DNA"/>
</dbReference>
<evidence type="ECO:0000256" key="7">
    <source>
        <dbReference type="SAM" id="Phobius"/>
    </source>
</evidence>
<name>A0ABD0YT85_9HEMI</name>
<dbReference type="InterPro" id="IPR011020">
    <property type="entry name" value="HTTM-like"/>
</dbReference>